<dbReference type="Proteomes" id="UP001355207">
    <property type="component" value="Chromosome 2"/>
</dbReference>
<dbReference type="EMBL" id="CP144099">
    <property type="protein sequence ID" value="WWC87142.1"/>
    <property type="molecule type" value="Genomic_DNA"/>
</dbReference>
<keyword evidence="1" id="KW-1133">Transmembrane helix</keyword>
<proteinExistence type="predicted"/>
<evidence type="ECO:0000313" key="3">
    <source>
        <dbReference type="EMBL" id="WWC87142.1"/>
    </source>
</evidence>
<feature type="domain" description="PhoD-like phosphatase metallophosphatase" evidence="2">
    <location>
        <begin position="230"/>
        <end position="531"/>
    </location>
</feature>
<evidence type="ECO:0000256" key="1">
    <source>
        <dbReference type="SAM" id="Phobius"/>
    </source>
</evidence>
<evidence type="ECO:0000313" key="4">
    <source>
        <dbReference type="Proteomes" id="UP001355207"/>
    </source>
</evidence>
<dbReference type="InterPro" id="IPR029052">
    <property type="entry name" value="Metallo-depent_PP-like"/>
</dbReference>
<dbReference type="GeneID" id="91092700"/>
<name>A0AAX4JP27_9TREE</name>
<feature type="transmembrane region" description="Helical" evidence="1">
    <location>
        <begin position="34"/>
        <end position="51"/>
    </location>
</feature>
<organism evidence="3 4">
    <name type="scientific">Kwoniella dendrophila CBS 6074</name>
    <dbReference type="NCBI Taxonomy" id="1295534"/>
    <lineage>
        <taxon>Eukaryota</taxon>
        <taxon>Fungi</taxon>
        <taxon>Dikarya</taxon>
        <taxon>Basidiomycota</taxon>
        <taxon>Agaricomycotina</taxon>
        <taxon>Tremellomycetes</taxon>
        <taxon>Tremellales</taxon>
        <taxon>Cryptococcaceae</taxon>
        <taxon>Kwoniella</taxon>
    </lineage>
</organism>
<dbReference type="AlphaFoldDB" id="A0AAX4JP27"/>
<protein>
    <recommendedName>
        <fullName evidence="2">PhoD-like phosphatase metallophosphatase domain-containing protein</fullName>
    </recommendedName>
</protein>
<keyword evidence="1" id="KW-0812">Transmembrane</keyword>
<dbReference type="PANTHER" id="PTHR43606:SF2">
    <property type="entry name" value="ALKALINE PHOSPHATASE FAMILY PROTEIN (AFU_ORTHOLOGUE AFUA_5G03860)"/>
    <property type="match status" value="1"/>
</dbReference>
<reference evidence="3 4" key="1">
    <citation type="submission" date="2024-01" db="EMBL/GenBank/DDBJ databases">
        <title>Comparative genomics of Cryptococcus and Kwoniella reveals pathogenesis evolution and contrasting modes of karyotype evolution via chromosome fusion or intercentromeric recombination.</title>
        <authorList>
            <person name="Coelho M.A."/>
            <person name="David-Palma M."/>
            <person name="Shea T."/>
            <person name="Bowers K."/>
            <person name="McGinley-Smith S."/>
            <person name="Mohammad A.W."/>
            <person name="Gnirke A."/>
            <person name="Yurkov A.M."/>
            <person name="Nowrousian M."/>
            <person name="Sun S."/>
            <person name="Cuomo C.A."/>
            <person name="Heitman J."/>
        </authorList>
    </citation>
    <scope>NUCLEOTIDE SEQUENCE [LARGE SCALE GENOMIC DNA]</scope>
    <source>
        <strain evidence="3 4">CBS 6074</strain>
    </source>
</reference>
<sequence>MFGRSLRLACIASSLITKWNAYVFLRLLPSGPKYLSTIYTAAIIYIISFLLNRTAAFPKRSPKSKIVDAFISLIGGSYSSRYPLFSWLGAFITLLAPLCCLDFVYRTHLLLPESDLHFSRVGWVTNGTANLLIRKPDLKDLVLSYGPVSDERTTIQLPPASFDSDYTIPIQLENLLPDTVYHYQLNGNITGSFTTRRNHNALDKFTILSSSCLEPGWPYNPLDHPLAVKGFTHLDTIVKKMDKKPEAMLFLGDFIYSDLPAPASDYTTSYYRELYRQVYASPSWTPLLRSIPWIHMFDDHEIINDFSPDSSLESTRMFENAMEPYISYQGSVNPPPLNPSQPTYFSHEMGKVSFFILDNRSYRSTPAKRPGSNSTAGYGERSMLGQQQLKAVKDWIELQGRKEGRLLVLVSGVPVTRNWSEGRDELDSWAGYLDEREIILGELWSIGGAVIISGDRHEHATTLLPPPKDSAYPYSSAVIEFSTSPLSFFHLPWTREYVAHPPTDLPIHHQWKGDSRFGVFDFDTSGEQPQVHFELIVDGEKEWEYDWVKGKSVDIPAII</sequence>
<dbReference type="RefSeq" id="XP_066073905.1">
    <property type="nucleotide sequence ID" value="XM_066217808.1"/>
</dbReference>
<dbReference type="SUPFAM" id="SSF56300">
    <property type="entry name" value="Metallo-dependent phosphatases"/>
    <property type="match status" value="1"/>
</dbReference>
<keyword evidence="4" id="KW-1185">Reference proteome</keyword>
<dbReference type="CDD" id="cd07389">
    <property type="entry name" value="MPP_PhoD"/>
    <property type="match status" value="1"/>
</dbReference>
<dbReference type="InterPro" id="IPR018946">
    <property type="entry name" value="PhoD-like_MPP"/>
</dbReference>
<keyword evidence="1" id="KW-0472">Membrane</keyword>
<dbReference type="Gene3D" id="3.60.21.70">
    <property type="entry name" value="PhoD-like phosphatase"/>
    <property type="match status" value="1"/>
</dbReference>
<gene>
    <name evidence="3" type="ORF">L201_002028</name>
</gene>
<feature type="transmembrane region" description="Helical" evidence="1">
    <location>
        <begin position="84"/>
        <end position="105"/>
    </location>
</feature>
<dbReference type="Pfam" id="PF09423">
    <property type="entry name" value="PhoD"/>
    <property type="match status" value="1"/>
</dbReference>
<dbReference type="PANTHER" id="PTHR43606">
    <property type="entry name" value="PHOSPHATASE, PUTATIVE (AFU_ORTHOLOGUE AFUA_6G08710)-RELATED"/>
    <property type="match status" value="1"/>
</dbReference>
<accession>A0AAX4JP27</accession>
<dbReference type="InterPro" id="IPR038607">
    <property type="entry name" value="PhoD-like_sf"/>
</dbReference>
<evidence type="ECO:0000259" key="2">
    <source>
        <dbReference type="Pfam" id="PF09423"/>
    </source>
</evidence>
<dbReference type="InterPro" id="IPR052900">
    <property type="entry name" value="Phospholipid_Metab_Enz"/>
</dbReference>